<dbReference type="EMBL" id="AP026867">
    <property type="protein sequence ID" value="BDS15016.1"/>
    <property type="molecule type" value="Genomic_DNA"/>
</dbReference>
<keyword evidence="5 8" id="KW-0812">Transmembrane</keyword>
<evidence type="ECO:0000256" key="8">
    <source>
        <dbReference type="RuleBase" id="RU363041"/>
    </source>
</evidence>
<dbReference type="Proteomes" id="UP001060919">
    <property type="component" value="Chromosome"/>
</dbReference>
<dbReference type="AlphaFoldDB" id="A0A915YLA0"/>
<evidence type="ECO:0000256" key="2">
    <source>
        <dbReference type="ARBA" id="ARBA00009142"/>
    </source>
</evidence>
<dbReference type="GO" id="GO:0005886">
    <property type="term" value="C:plasma membrane"/>
    <property type="evidence" value="ECO:0007669"/>
    <property type="project" value="UniProtKB-SubCell"/>
</dbReference>
<feature type="transmembrane region" description="Helical" evidence="8">
    <location>
        <begin position="203"/>
        <end position="222"/>
    </location>
</feature>
<evidence type="ECO:0000256" key="7">
    <source>
        <dbReference type="ARBA" id="ARBA00023136"/>
    </source>
</evidence>
<evidence type="ECO:0000256" key="3">
    <source>
        <dbReference type="ARBA" id="ARBA00022448"/>
    </source>
</evidence>
<evidence type="ECO:0000313" key="9">
    <source>
        <dbReference type="EMBL" id="BDS15016.1"/>
    </source>
</evidence>
<keyword evidence="4 8" id="KW-1003">Cell membrane</keyword>
<keyword evidence="7 8" id="KW-0472">Membrane</keyword>
<keyword evidence="3" id="KW-0813">Transport</keyword>
<accession>A0A915YLA0</accession>
<dbReference type="PANTHER" id="PTHR30269">
    <property type="entry name" value="TRANSMEMBRANE PROTEIN YFCA"/>
    <property type="match status" value="1"/>
</dbReference>
<protein>
    <recommendedName>
        <fullName evidence="8">Probable membrane transporter protein</fullName>
    </recommendedName>
</protein>
<sequence>MDIEIYLLIILCGAFSGFIATLAGLGSVLTLYILIEVIGLDGDIANGTNRVGIMAMALMALPTFYRKGHLNFRRSWLIILAIFIGALGGVALAITIDNNDFRIIFKYLLLVMLLLVLTNPKKWIRATNYEHQISKWLLPVFVVMGFYAGFIQAGTGIFLVIFLALVGKYSLIDANGVKLSAFALYTAVCIVVFGWAGKIDWEIGSFLALGQGLGAYIAARFATSYPKANDFVRYLLIAVLVIAIVQMFELYQFLY</sequence>
<evidence type="ECO:0000256" key="6">
    <source>
        <dbReference type="ARBA" id="ARBA00022989"/>
    </source>
</evidence>
<feature type="transmembrane region" description="Helical" evidence="8">
    <location>
        <begin position="234"/>
        <end position="254"/>
    </location>
</feature>
<gene>
    <name evidence="9" type="ORF">AsAng_0057980</name>
</gene>
<feature type="transmembrane region" description="Helical" evidence="8">
    <location>
        <begin position="179"/>
        <end position="197"/>
    </location>
</feature>
<feature type="transmembrane region" description="Helical" evidence="8">
    <location>
        <begin position="103"/>
        <end position="120"/>
    </location>
</feature>
<keyword evidence="10" id="KW-1185">Reference proteome</keyword>
<evidence type="ECO:0000256" key="1">
    <source>
        <dbReference type="ARBA" id="ARBA00004651"/>
    </source>
</evidence>
<comment type="similarity">
    <text evidence="2 8">Belongs to the 4-toluene sulfonate uptake permease (TSUP) (TC 2.A.102) family.</text>
</comment>
<name>A0A915YLA0_9BACT</name>
<comment type="subcellular location">
    <subcellularLocation>
        <location evidence="1 8">Cell membrane</location>
        <topology evidence="1 8">Multi-pass membrane protein</topology>
    </subcellularLocation>
</comment>
<organism evidence="9 10">
    <name type="scientific">Aureispira anguillae</name>
    <dbReference type="NCBI Taxonomy" id="2864201"/>
    <lineage>
        <taxon>Bacteria</taxon>
        <taxon>Pseudomonadati</taxon>
        <taxon>Bacteroidota</taxon>
        <taxon>Saprospiria</taxon>
        <taxon>Saprospirales</taxon>
        <taxon>Saprospiraceae</taxon>
        <taxon>Aureispira</taxon>
    </lineage>
</organism>
<keyword evidence="6 8" id="KW-1133">Transmembrane helix</keyword>
<dbReference type="InterPro" id="IPR052017">
    <property type="entry name" value="TSUP"/>
</dbReference>
<feature type="transmembrane region" description="Helical" evidence="8">
    <location>
        <begin position="140"/>
        <end position="167"/>
    </location>
</feature>
<proteinExistence type="inferred from homology"/>
<evidence type="ECO:0000256" key="5">
    <source>
        <dbReference type="ARBA" id="ARBA00022692"/>
    </source>
</evidence>
<dbReference type="PANTHER" id="PTHR30269:SF0">
    <property type="entry name" value="MEMBRANE TRANSPORTER PROTEIN YFCA-RELATED"/>
    <property type="match status" value="1"/>
</dbReference>
<feature type="transmembrane region" description="Helical" evidence="8">
    <location>
        <begin position="77"/>
        <end position="96"/>
    </location>
</feature>
<feature type="transmembrane region" description="Helical" evidence="8">
    <location>
        <begin position="6"/>
        <end position="35"/>
    </location>
</feature>
<dbReference type="KEGG" id="aup:AsAng_0057980"/>
<evidence type="ECO:0000313" key="10">
    <source>
        <dbReference type="Proteomes" id="UP001060919"/>
    </source>
</evidence>
<reference evidence="9" key="1">
    <citation type="submission" date="2022-09" db="EMBL/GenBank/DDBJ databases">
        <title>Aureispira anguillicida sp. nov., isolated from Leptocephalus of Japanese eel Anguilla japonica.</title>
        <authorList>
            <person name="Yuasa K."/>
            <person name="Mekata T."/>
            <person name="Ikunari K."/>
        </authorList>
    </citation>
    <scope>NUCLEOTIDE SEQUENCE</scope>
    <source>
        <strain evidence="9">EL160426</strain>
    </source>
</reference>
<evidence type="ECO:0000256" key="4">
    <source>
        <dbReference type="ARBA" id="ARBA00022475"/>
    </source>
</evidence>
<dbReference type="InterPro" id="IPR002781">
    <property type="entry name" value="TM_pro_TauE-like"/>
</dbReference>
<dbReference type="Pfam" id="PF01925">
    <property type="entry name" value="TauE"/>
    <property type="match status" value="1"/>
</dbReference>
<dbReference type="RefSeq" id="WP_264790207.1">
    <property type="nucleotide sequence ID" value="NZ_AP026867.1"/>
</dbReference>